<protein>
    <recommendedName>
        <fullName evidence="15">CDP-diacylglycerol--serine O-phosphatidyltransferase</fullName>
    </recommendedName>
</protein>
<gene>
    <name evidence="13" type="ORF">IX56_10770</name>
</gene>
<keyword evidence="3" id="KW-0444">Lipid biosynthesis</keyword>
<evidence type="ECO:0008006" key="15">
    <source>
        <dbReference type="Google" id="ProtNLM"/>
    </source>
</evidence>
<evidence type="ECO:0000256" key="9">
    <source>
        <dbReference type="ARBA" id="ARBA00023209"/>
    </source>
</evidence>
<name>A0A099GHG9_9RHOB</name>
<dbReference type="Gene3D" id="1.20.120.1760">
    <property type="match status" value="1"/>
</dbReference>
<evidence type="ECO:0000256" key="11">
    <source>
        <dbReference type="RuleBase" id="RU003750"/>
    </source>
</evidence>
<comment type="similarity">
    <text evidence="2 11">Belongs to the CDP-alcohol phosphatidyltransferase class-I family.</text>
</comment>
<dbReference type="PANTHER" id="PTHR14269">
    <property type="entry name" value="CDP-DIACYLGLYCEROL--GLYCEROL-3-PHOSPHATE 3-PHOSPHATIDYLTRANSFERASE-RELATED"/>
    <property type="match status" value="1"/>
</dbReference>
<accession>A0A099GHG9</accession>
<keyword evidence="7" id="KW-0443">Lipid metabolism</keyword>
<feature type="transmembrane region" description="Helical" evidence="12">
    <location>
        <begin position="203"/>
        <end position="226"/>
    </location>
</feature>
<evidence type="ECO:0000256" key="3">
    <source>
        <dbReference type="ARBA" id="ARBA00022516"/>
    </source>
</evidence>
<feature type="transmembrane region" description="Helical" evidence="12">
    <location>
        <begin position="141"/>
        <end position="160"/>
    </location>
</feature>
<keyword evidence="6 12" id="KW-1133">Transmembrane helix</keyword>
<keyword evidence="8 12" id="KW-0472">Membrane</keyword>
<dbReference type="Proteomes" id="UP000029858">
    <property type="component" value="Unassembled WGS sequence"/>
</dbReference>
<comment type="caution">
    <text evidence="13">The sequence shown here is derived from an EMBL/GenBank/DDBJ whole genome shotgun (WGS) entry which is preliminary data.</text>
</comment>
<comment type="subcellular location">
    <subcellularLocation>
        <location evidence="1">Membrane</location>
        <topology evidence="1">Multi-pass membrane protein</topology>
    </subcellularLocation>
</comment>
<sequence length="250" mass="26620">MLRHRERPTRLSLTQLLPNALTLAGLCAGMTAIRFAVLGQYDRAVLLILLAAVLDGVDGRLARTLRSESAMGAELDSLCDFVNFGVTPALVLHLWAQGGAGGFAWIAALLYASACALRLARFNISSREAAAAPKPKKSFTGVPSPAGAMLVLLPIFVALLIPGAGLHAAVCGLWMIAVAALMVSRLPTPAIPSVRVRPDQARLILLGGLALGAALLTYTWLTLVLLDTAYLLLLAWTWNRHRQSSPAKER</sequence>
<evidence type="ECO:0000256" key="4">
    <source>
        <dbReference type="ARBA" id="ARBA00022679"/>
    </source>
</evidence>
<keyword evidence="5 12" id="KW-0812">Transmembrane</keyword>
<evidence type="ECO:0000313" key="14">
    <source>
        <dbReference type="Proteomes" id="UP000029858"/>
    </source>
</evidence>
<dbReference type="AlphaFoldDB" id="A0A099GHG9"/>
<evidence type="ECO:0000313" key="13">
    <source>
        <dbReference type="EMBL" id="KGJ21997.1"/>
    </source>
</evidence>
<evidence type="ECO:0000256" key="10">
    <source>
        <dbReference type="ARBA" id="ARBA00023264"/>
    </source>
</evidence>
<dbReference type="GO" id="GO:0016020">
    <property type="term" value="C:membrane"/>
    <property type="evidence" value="ECO:0007669"/>
    <property type="project" value="UniProtKB-SubCell"/>
</dbReference>
<evidence type="ECO:0000256" key="7">
    <source>
        <dbReference type="ARBA" id="ARBA00023098"/>
    </source>
</evidence>
<feature type="transmembrane region" description="Helical" evidence="12">
    <location>
        <begin position="20"/>
        <end position="38"/>
    </location>
</feature>
<feature type="transmembrane region" description="Helical" evidence="12">
    <location>
        <begin position="102"/>
        <end position="120"/>
    </location>
</feature>
<evidence type="ECO:0000256" key="8">
    <source>
        <dbReference type="ARBA" id="ARBA00023136"/>
    </source>
</evidence>
<dbReference type="InterPro" id="IPR000462">
    <property type="entry name" value="CDP-OH_P_trans"/>
</dbReference>
<dbReference type="PANTHER" id="PTHR14269:SF61">
    <property type="entry name" value="CDP-DIACYLGLYCEROL--SERINE O-PHOSPHATIDYLTRANSFERASE"/>
    <property type="match status" value="1"/>
</dbReference>
<evidence type="ECO:0000256" key="5">
    <source>
        <dbReference type="ARBA" id="ARBA00022692"/>
    </source>
</evidence>
<evidence type="ECO:0000256" key="12">
    <source>
        <dbReference type="SAM" id="Phobius"/>
    </source>
</evidence>
<dbReference type="PROSITE" id="PS00379">
    <property type="entry name" value="CDP_ALCOHOL_P_TRANSF"/>
    <property type="match status" value="1"/>
</dbReference>
<reference evidence="13 14" key="1">
    <citation type="submission" date="2014-09" db="EMBL/GenBank/DDBJ databases">
        <authorList>
            <person name="McGinnis J.M."/>
            <person name="Wolfgang W.J."/>
        </authorList>
    </citation>
    <scope>NUCLEOTIDE SEQUENCE [LARGE SCALE GENOMIC DNA]</scope>
    <source>
        <strain evidence="13 14">5503</strain>
    </source>
</reference>
<organism evidence="13 14">
    <name type="scientific">Paracoccus sanguinis</name>
    <dbReference type="NCBI Taxonomy" id="1545044"/>
    <lineage>
        <taxon>Bacteria</taxon>
        <taxon>Pseudomonadati</taxon>
        <taxon>Pseudomonadota</taxon>
        <taxon>Alphaproteobacteria</taxon>
        <taxon>Rhodobacterales</taxon>
        <taxon>Paracoccaceae</taxon>
        <taxon>Paracoccus</taxon>
    </lineage>
</organism>
<dbReference type="InterPro" id="IPR043130">
    <property type="entry name" value="CDP-OH_PTrfase_TM_dom"/>
</dbReference>
<keyword evidence="9" id="KW-0594">Phospholipid biosynthesis</keyword>
<evidence type="ECO:0000256" key="2">
    <source>
        <dbReference type="ARBA" id="ARBA00010441"/>
    </source>
</evidence>
<evidence type="ECO:0000256" key="6">
    <source>
        <dbReference type="ARBA" id="ARBA00022989"/>
    </source>
</evidence>
<keyword evidence="10" id="KW-1208">Phospholipid metabolism</keyword>
<dbReference type="InterPro" id="IPR050324">
    <property type="entry name" value="CDP-alcohol_PTase-I"/>
</dbReference>
<proteinExistence type="inferred from homology"/>
<dbReference type="GO" id="GO:0008654">
    <property type="term" value="P:phospholipid biosynthetic process"/>
    <property type="evidence" value="ECO:0007669"/>
    <property type="project" value="UniProtKB-KW"/>
</dbReference>
<evidence type="ECO:0000256" key="1">
    <source>
        <dbReference type="ARBA" id="ARBA00004141"/>
    </source>
</evidence>
<dbReference type="InterPro" id="IPR048254">
    <property type="entry name" value="CDP_ALCOHOL_P_TRANSF_CS"/>
</dbReference>
<dbReference type="EMBL" id="JRKQ01000054">
    <property type="protein sequence ID" value="KGJ21997.1"/>
    <property type="molecule type" value="Genomic_DNA"/>
</dbReference>
<dbReference type="GO" id="GO:0016780">
    <property type="term" value="F:phosphotransferase activity, for other substituted phosphate groups"/>
    <property type="evidence" value="ECO:0007669"/>
    <property type="project" value="InterPro"/>
</dbReference>
<reference evidence="13 14" key="2">
    <citation type="submission" date="2014-10" db="EMBL/GenBank/DDBJ databases">
        <title>Paracoccus sanguinis sp. nov., isolated from clinical specimens of New York State patients.</title>
        <authorList>
            <person name="Mingle L.A."/>
            <person name="Cole J.A."/>
            <person name="Lapierre P."/>
            <person name="Musser K.A."/>
        </authorList>
    </citation>
    <scope>NUCLEOTIDE SEQUENCE [LARGE SCALE GENOMIC DNA]</scope>
    <source>
        <strain evidence="13 14">5503</strain>
    </source>
</reference>
<feature type="transmembrane region" description="Helical" evidence="12">
    <location>
        <begin position="166"/>
        <end position="183"/>
    </location>
</feature>
<dbReference type="Pfam" id="PF01066">
    <property type="entry name" value="CDP-OH_P_transf"/>
    <property type="match status" value="1"/>
</dbReference>
<keyword evidence="4 11" id="KW-0808">Transferase</keyword>